<dbReference type="Gene3D" id="3.90.550.10">
    <property type="entry name" value="Spore Coat Polysaccharide Biosynthesis Protein SpsA, Chain A"/>
    <property type="match status" value="1"/>
</dbReference>
<dbReference type="AlphaFoldDB" id="A0A7D5JDD2"/>
<accession>A0A7D5JDD2</accession>
<dbReference type="Proteomes" id="UP000509638">
    <property type="component" value="Chromosome"/>
</dbReference>
<gene>
    <name evidence="2" type="ORF">HW566_08235</name>
</gene>
<dbReference type="PANTHER" id="PTHR43777">
    <property type="entry name" value="MOLYBDENUM COFACTOR CYTIDYLYLTRANSFERASE"/>
    <property type="match status" value="1"/>
</dbReference>
<feature type="domain" description="MobA-like NTP transferase" evidence="1">
    <location>
        <begin position="2"/>
        <end position="145"/>
    </location>
</feature>
<dbReference type="RefSeq" id="WP_178011967.1">
    <property type="nucleotide sequence ID" value="NZ_CP058316.1"/>
</dbReference>
<reference evidence="2 3" key="1">
    <citation type="submission" date="2020-06" db="EMBL/GenBank/DDBJ databases">
        <authorList>
            <person name="Jo H."/>
        </authorList>
    </citation>
    <scope>NUCLEOTIDE SEQUENCE [LARGE SCALE GENOMIC DNA]</scope>
    <source>
        <strain evidence="2 3">I46</strain>
    </source>
</reference>
<evidence type="ECO:0000313" key="3">
    <source>
        <dbReference type="Proteomes" id="UP000509638"/>
    </source>
</evidence>
<sequence length="175" mass="17588">MPKALATGADGVPWIDRVVASLAAAGCAPILVMLGAAPDAPVPALARPRTVADWNGGLSSTLRAALLAAGETSAEVAVLVPVDVPDIPPTVLARVLRASGGGSDALARAVYGRRPGHPAVLGRAHWTAAAAAASGDQGAGPYLARSGALQVECADLWHGRDVDRPEPTGVTARRC</sequence>
<dbReference type="GO" id="GO:0016779">
    <property type="term" value="F:nucleotidyltransferase activity"/>
    <property type="evidence" value="ECO:0007669"/>
    <property type="project" value="UniProtKB-ARBA"/>
</dbReference>
<name>A0A7D5JDD2_9MICO</name>
<dbReference type="InterPro" id="IPR025877">
    <property type="entry name" value="MobA-like_NTP_Trfase"/>
</dbReference>
<organism evidence="2 3">
    <name type="scientific">Microbacterium oleivorans</name>
    <dbReference type="NCBI Taxonomy" id="273677"/>
    <lineage>
        <taxon>Bacteria</taxon>
        <taxon>Bacillati</taxon>
        <taxon>Actinomycetota</taxon>
        <taxon>Actinomycetes</taxon>
        <taxon>Micrococcales</taxon>
        <taxon>Microbacteriaceae</taxon>
        <taxon>Microbacterium</taxon>
    </lineage>
</organism>
<dbReference type="EMBL" id="CP058316">
    <property type="protein sequence ID" value="QLD11760.1"/>
    <property type="molecule type" value="Genomic_DNA"/>
</dbReference>
<dbReference type="PANTHER" id="PTHR43777:SF1">
    <property type="entry name" value="MOLYBDENUM COFACTOR CYTIDYLYLTRANSFERASE"/>
    <property type="match status" value="1"/>
</dbReference>
<evidence type="ECO:0000313" key="2">
    <source>
        <dbReference type="EMBL" id="QLD11760.1"/>
    </source>
</evidence>
<dbReference type="SUPFAM" id="SSF53448">
    <property type="entry name" value="Nucleotide-diphospho-sugar transferases"/>
    <property type="match status" value="1"/>
</dbReference>
<dbReference type="Pfam" id="PF12804">
    <property type="entry name" value="NTP_transf_3"/>
    <property type="match status" value="1"/>
</dbReference>
<proteinExistence type="predicted"/>
<dbReference type="InterPro" id="IPR029044">
    <property type="entry name" value="Nucleotide-diphossugar_trans"/>
</dbReference>
<evidence type="ECO:0000259" key="1">
    <source>
        <dbReference type="Pfam" id="PF12804"/>
    </source>
</evidence>
<keyword evidence="2" id="KW-0808">Transferase</keyword>
<protein>
    <submittedName>
        <fullName evidence="2">NTP transferase domain-containing protein</fullName>
    </submittedName>
</protein>